<feature type="domain" description="UBC core" evidence="6">
    <location>
        <begin position="30"/>
        <end position="175"/>
    </location>
</feature>
<dbReference type="SUPFAM" id="SSF54495">
    <property type="entry name" value="UBC-like"/>
    <property type="match status" value="1"/>
</dbReference>
<organism evidence="7 8">
    <name type="scientific">Naegleria fowleri</name>
    <name type="common">Brain eating amoeba</name>
    <dbReference type="NCBI Taxonomy" id="5763"/>
    <lineage>
        <taxon>Eukaryota</taxon>
        <taxon>Discoba</taxon>
        <taxon>Heterolobosea</taxon>
        <taxon>Tetramitia</taxon>
        <taxon>Eutetramitia</taxon>
        <taxon>Vahlkampfiidae</taxon>
        <taxon>Naegleria</taxon>
    </lineage>
</organism>
<dbReference type="Gene3D" id="3.10.110.10">
    <property type="entry name" value="Ubiquitin Conjugating Enzyme"/>
    <property type="match status" value="1"/>
</dbReference>
<evidence type="ECO:0000313" key="8">
    <source>
        <dbReference type="Proteomes" id="UP000444721"/>
    </source>
</evidence>
<dbReference type="GeneID" id="68114569"/>
<dbReference type="SMART" id="SM00212">
    <property type="entry name" value="UBCc"/>
    <property type="match status" value="1"/>
</dbReference>
<dbReference type="PROSITE" id="PS50127">
    <property type="entry name" value="UBC_2"/>
    <property type="match status" value="1"/>
</dbReference>
<dbReference type="OMA" id="PKDNHAV"/>
<dbReference type="VEuPathDB" id="AmoebaDB:FDP41_007351"/>
<comment type="caution">
    <text evidence="7">The sequence shown here is derived from an EMBL/GenBank/DDBJ whole genome shotgun (WGS) entry which is preliminary data.</text>
</comment>
<keyword evidence="1" id="KW-0808">Transferase</keyword>
<keyword evidence="8" id="KW-1185">Reference proteome</keyword>
<dbReference type="Proteomes" id="UP000444721">
    <property type="component" value="Unassembled WGS sequence"/>
</dbReference>
<protein>
    <recommendedName>
        <fullName evidence="6">UBC core domain-containing protein</fullName>
    </recommendedName>
</protein>
<evidence type="ECO:0000256" key="5">
    <source>
        <dbReference type="SAM" id="MobiDB-lite"/>
    </source>
</evidence>
<dbReference type="InterPro" id="IPR016135">
    <property type="entry name" value="UBQ-conjugating_enzyme/RWD"/>
</dbReference>
<dbReference type="PROSITE" id="PS00183">
    <property type="entry name" value="UBC_1"/>
    <property type="match status" value="1"/>
</dbReference>
<evidence type="ECO:0000259" key="6">
    <source>
        <dbReference type="PROSITE" id="PS50127"/>
    </source>
</evidence>
<comment type="similarity">
    <text evidence="4">Belongs to the ubiquitin-conjugating enzyme family.</text>
</comment>
<sequence length="176" mass="19406">MSTPSVVSSPSKSNNASKSAASSQANSQSSTTKRLQSELMNLMMSKTAGISAFPDEGNMFKWTGTLKGSEGTPYEGQTYKLSLSFSNDYPFKVPVVRFITPIYHPNVDQYGNICLDILKDKWSATYNVRTVLLSIQSLMGDPNIDDPLNGEAAAVYSDPVEFKRLVDLTFQKKQQQ</sequence>
<keyword evidence="4" id="KW-0067">ATP-binding</keyword>
<dbReference type="PANTHER" id="PTHR24067">
    <property type="entry name" value="UBIQUITIN-CONJUGATING ENZYME E2"/>
    <property type="match status" value="1"/>
</dbReference>
<accession>A0A6A5CC83</accession>
<evidence type="ECO:0000256" key="1">
    <source>
        <dbReference type="ARBA" id="ARBA00022679"/>
    </source>
</evidence>
<feature type="active site" description="Glycyl thioester intermediate" evidence="3">
    <location>
        <position position="114"/>
    </location>
</feature>
<proteinExistence type="inferred from homology"/>
<keyword evidence="4" id="KW-0547">Nucleotide-binding</keyword>
<evidence type="ECO:0000256" key="4">
    <source>
        <dbReference type="RuleBase" id="RU362109"/>
    </source>
</evidence>
<name>A0A6A5CC83_NAEFO</name>
<dbReference type="RefSeq" id="XP_044568887.1">
    <property type="nucleotide sequence ID" value="XM_044711087.1"/>
</dbReference>
<dbReference type="EMBL" id="VFQX01000003">
    <property type="protein sequence ID" value="KAF0984174.1"/>
    <property type="molecule type" value="Genomic_DNA"/>
</dbReference>
<dbReference type="GO" id="GO:0005524">
    <property type="term" value="F:ATP binding"/>
    <property type="evidence" value="ECO:0007669"/>
    <property type="project" value="UniProtKB-UniRule"/>
</dbReference>
<dbReference type="InterPro" id="IPR023313">
    <property type="entry name" value="UBQ-conjugating_AS"/>
</dbReference>
<dbReference type="VEuPathDB" id="AmoebaDB:NfTy_002490"/>
<dbReference type="InterPro" id="IPR050113">
    <property type="entry name" value="Ub_conjugating_enzyme"/>
</dbReference>
<evidence type="ECO:0000256" key="2">
    <source>
        <dbReference type="ARBA" id="ARBA00022786"/>
    </source>
</evidence>
<evidence type="ECO:0000256" key="3">
    <source>
        <dbReference type="PROSITE-ProRule" id="PRU10133"/>
    </source>
</evidence>
<dbReference type="VEuPathDB" id="AmoebaDB:NF0000130"/>
<dbReference type="InterPro" id="IPR000608">
    <property type="entry name" value="UBC"/>
</dbReference>
<dbReference type="Pfam" id="PF00179">
    <property type="entry name" value="UQ_con"/>
    <property type="match status" value="1"/>
</dbReference>
<evidence type="ECO:0000313" key="7">
    <source>
        <dbReference type="EMBL" id="KAF0984174.1"/>
    </source>
</evidence>
<dbReference type="GO" id="GO:0016740">
    <property type="term" value="F:transferase activity"/>
    <property type="evidence" value="ECO:0007669"/>
    <property type="project" value="UniProtKB-KW"/>
</dbReference>
<reference evidence="7 8" key="1">
    <citation type="journal article" date="2019" name="Sci. Rep.">
        <title>Nanopore sequencing improves the draft genome of the human pathogenic amoeba Naegleria fowleri.</title>
        <authorList>
            <person name="Liechti N."/>
            <person name="Schurch N."/>
            <person name="Bruggmann R."/>
            <person name="Wittwer M."/>
        </authorList>
    </citation>
    <scope>NUCLEOTIDE SEQUENCE [LARGE SCALE GENOMIC DNA]</scope>
    <source>
        <strain evidence="7 8">ATCC 30894</strain>
    </source>
</reference>
<dbReference type="OrthoDB" id="10253686at2759"/>
<dbReference type="CDD" id="cd23791">
    <property type="entry name" value="UBCc_UBE2C"/>
    <property type="match status" value="1"/>
</dbReference>
<feature type="region of interest" description="Disordered" evidence="5">
    <location>
        <begin position="1"/>
        <end position="32"/>
    </location>
</feature>
<gene>
    <name evidence="7" type="ORF">FDP41_007351</name>
</gene>
<dbReference type="AlphaFoldDB" id="A0A6A5CC83"/>
<keyword evidence="2 4" id="KW-0833">Ubl conjugation pathway</keyword>